<keyword evidence="2" id="KW-1133">Transmembrane helix</keyword>
<dbReference type="InParanoid" id="A0A068U4X1"/>
<evidence type="ECO:0000256" key="2">
    <source>
        <dbReference type="SAM" id="Phobius"/>
    </source>
</evidence>
<feature type="region of interest" description="Disordered" evidence="1">
    <location>
        <begin position="1"/>
        <end position="30"/>
    </location>
</feature>
<gene>
    <name evidence="3" type="ORF">GSCOC_T00041912001</name>
</gene>
<sequence length="63" mass="7848">MQNPRSNIRDTKIRNQRQFKEKRRKREPEHQTDIILCSFSEFPPFFFGGYVHFIFFFLDKHKI</sequence>
<evidence type="ECO:0000313" key="3">
    <source>
        <dbReference type="EMBL" id="CDP03357.1"/>
    </source>
</evidence>
<feature type="compositionally biased region" description="Basic residues" evidence="1">
    <location>
        <begin position="14"/>
        <end position="25"/>
    </location>
</feature>
<evidence type="ECO:0000313" key="4">
    <source>
        <dbReference type="Proteomes" id="UP000295252"/>
    </source>
</evidence>
<protein>
    <submittedName>
        <fullName evidence="3">Uncharacterized protein</fullName>
    </submittedName>
</protein>
<dbReference type="AlphaFoldDB" id="A0A068U4X1"/>
<dbReference type="EMBL" id="HG739093">
    <property type="protein sequence ID" value="CDP03357.1"/>
    <property type="molecule type" value="Genomic_DNA"/>
</dbReference>
<keyword evidence="4" id="KW-1185">Reference proteome</keyword>
<accession>A0A068U4X1</accession>
<feature type="transmembrane region" description="Helical" evidence="2">
    <location>
        <begin position="34"/>
        <end position="58"/>
    </location>
</feature>
<proteinExistence type="predicted"/>
<reference evidence="4" key="1">
    <citation type="journal article" date="2014" name="Science">
        <title>The coffee genome provides insight into the convergent evolution of caffeine biosynthesis.</title>
        <authorList>
            <person name="Denoeud F."/>
            <person name="Carretero-Paulet L."/>
            <person name="Dereeper A."/>
            <person name="Droc G."/>
            <person name="Guyot R."/>
            <person name="Pietrella M."/>
            <person name="Zheng C."/>
            <person name="Alberti A."/>
            <person name="Anthony F."/>
            <person name="Aprea G."/>
            <person name="Aury J.M."/>
            <person name="Bento P."/>
            <person name="Bernard M."/>
            <person name="Bocs S."/>
            <person name="Campa C."/>
            <person name="Cenci A."/>
            <person name="Combes M.C."/>
            <person name="Crouzillat D."/>
            <person name="Da Silva C."/>
            <person name="Daddiego L."/>
            <person name="De Bellis F."/>
            <person name="Dussert S."/>
            <person name="Garsmeur O."/>
            <person name="Gayraud T."/>
            <person name="Guignon V."/>
            <person name="Jahn K."/>
            <person name="Jamilloux V."/>
            <person name="Joet T."/>
            <person name="Labadie K."/>
            <person name="Lan T."/>
            <person name="Leclercq J."/>
            <person name="Lepelley M."/>
            <person name="Leroy T."/>
            <person name="Li L.T."/>
            <person name="Librado P."/>
            <person name="Lopez L."/>
            <person name="Munoz A."/>
            <person name="Noel B."/>
            <person name="Pallavicini A."/>
            <person name="Perrotta G."/>
            <person name="Poncet V."/>
            <person name="Pot D."/>
            <person name="Priyono X."/>
            <person name="Rigoreau M."/>
            <person name="Rouard M."/>
            <person name="Rozas J."/>
            <person name="Tranchant-Dubreuil C."/>
            <person name="VanBuren R."/>
            <person name="Zhang Q."/>
            <person name="Andrade A.C."/>
            <person name="Argout X."/>
            <person name="Bertrand B."/>
            <person name="de Kochko A."/>
            <person name="Graziosi G."/>
            <person name="Henry R.J."/>
            <person name="Jayarama X."/>
            <person name="Ming R."/>
            <person name="Nagai C."/>
            <person name="Rounsley S."/>
            <person name="Sankoff D."/>
            <person name="Giuliano G."/>
            <person name="Albert V.A."/>
            <person name="Wincker P."/>
            <person name="Lashermes P."/>
        </authorList>
    </citation>
    <scope>NUCLEOTIDE SEQUENCE [LARGE SCALE GENOMIC DNA]</scope>
    <source>
        <strain evidence="4">cv. DH200-94</strain>
    </source>
</reference>
<keyword evidence="2" id="KW-0812">Transmembrane</keyword>
<name>A0A068U4X1_COFCA</name>
<keyword evidence="2" id="KW-0472">Membrane</keyword>
<dbReference type="Proteomes" id="UP000295252">
    <property type="component" value="Chromosome VIII"/>
</dbReference>
<dbReference type="Gramene" id="CDP03357">
    <property type="protein sequence ID" value="CDP03357"/>
    <property type="gene ID" value="GSCOC_T00041912001"/>
</dbReference>
<evidence type="ECO:0000256" key="1">
    <source>
        <dbReference type="SAM" id="MobiDB-lite"/>
    </source>
</evidence>
<organism evidence="3 4">
    <name type="scientific">Coffea canephora</name>
    <name type="common">Robusta coffee</name>
    <dbReference type="NCBI Taxonomy" id="49390"/>
    <lineage>
        <taxon>Eukaryota</taxon>
        <taxon>Viridiplantae</taxon>
        <taxon>Streptophyta</taxon>
        <taxon>Embryophyta</taxon>
        <taxon>Tracheophyta</taxon>
        <taxon>Spermatophyta</taxon>
        <taxon>Magnoliopsida</taxon>
        <taxon>eudicotyledons</taxon>
        <taxon>Gunneridae</taxon>
        <taxon>Pentapetalae</taxon>
        <taxon>asterids</taxon>
        <taxon>lamiids</taxon>
        <taxon>Gentianales</taxon>
        <taxon>Rubiaceae</taxon>
        <taxon>Ixoroideae</taxon>
        <taxon>Gardenieae complex</taxon>
        <taxon>Bertiereae - Coffeeae clade</taxon>
        <taxon>Coffeeae</taxon>
        <taxon>Coffea</taxon>
    </lineage>
</organism>